<dbReference type="EMBL" id="OX459945">
    <property type="protein sequence ID" value="CAI9179704.1"/>
    <property type="molecule type" value="Genomic_DNA"/>
</dbReference>
<protein>
    <submittedName>
        <fullName evidence="2">Uncharacterized protein</fullName>
    </submittedName>
</protein>
<dbReference type="Proteomes" id="UP001176941">
    <property type="component" value="Chromosome 9"/>
</dbReference>
<keyword evidence="3" id="KW-1185">Reference proteome</keyword>
<name>A0ABN9A156_RANTA</name>
<proteinExistence type="predicted"/>
<feature type="compositionally biased region" description="Basic residues" evidence="1">
    <location>
        <begin position="67"/>
        <end position="78"/>
    </location>
</feature>
<evidence type="ECO:0000313" key="2">
    <source>
        <dbReference type="EMBL" id="CAI9179704.1"/>
    </source>
</evidence>
<evidence type="ECO:0000256" key="1">
    <source>
        <dbReference type="SAM" id="MobiDB-lite"/>
    </source>
</evidence>
<evidence type="ECO:0000313" key="3">
    <source>
        <dbReference type="Proteomes" id="UP001176941"/>
    </source>
</evidence>
<gene>
    <name evidence="2" type="ORF">MRATA1EN1_LOCUS28666</name>
</gene>
<accession>A0ABN9A156</accession>
<organism evidence="2 3">
    <name type="scientific">Rangifer tarandus platyrhynchus</name>
    <name type="common">Svalbard reindeer</name>
    <dbReference type="NCBI Taxonomy" id="3082113"/>
    <lineage>
        <taxon>Eukaryota</taxon>
        <taxon>Metazoa</taxon>
        <taxon>Chordata</taxon>
        <taxon>Craniata</taxon>
        <taxon>Vertebrata</taxon>
        <taxon>Euteleostomi</taxon>
        <taxon>Mammalia</taxon>
        <taxon>Eutheria</taxon>
        <taxon>Laurasiatheria</taxon>
        <taxon>Artiodactyla</taxon>
        <taxon>Ruminantia</taxon>
        <taxon>Pecora</taxon>
        <taxon>Cervidae</taxon>
        <taxon>Odocoileinae</taxon>
        <taxon>Rangifer</taxon>
    </lineage>
</organism>
<sequence>MTSQVSVNAGCWAERSGAAAGGAPGDRRCRDCQTPQGRACCCCRSQEGQMDKPSSFWVEDERESNRGVKRHNLCKTAS</sequence>
<reference evidence="2" key="1">
    <citation type="submission" date="2023-04" db="EMBL/GenBank/DDBJ databases">
        <authorList>
            <consortium name="ELIXIR-Norway"/>
        </authorList>
    </citation>
    <scope>NUCLEOTIDE SEQUENCE [LARGE SCALE GENOMIC DNA]</scope>
</reference>
<feature type="region of interest" description="Disordered" evidence="1">
    <location>
        <begin position="46"/>
        <end position="78"/>
    </location>
</feature>